<dbReference type="EMBL" id="MU007064">
    <property type="protein sequence ID" value="KAF2426460.1"/>
    <property type="molecule type" value="Genomic_DNA"/>
</dbReference>
<evidence type="ECO:0000313" key="5">
    <source>
        <dbReference type="Proteomes" id="UP000800235"/>
    </source>
</evidence>
<gene>
    <name evidence="4" type="ORF">EJ08DRAFT_371999</name>
</gene>
<sequence length="364" mass="41313">MMDPGNGALNSDRPNTQRKRSYTTVPNSGPSHVSGDHLEPKKSSHRHHHSHHHLPRRHGHGKESQLSRVQHIVSLDSRSGHSDTSSANGSRRESLAESGRQDRLVAPAVVRPEDLARERQRIDVRNMELRSTLQTLSENSLKTTRELDDVYYSILEKVSVLAHTISTLQELSSLTRQLHEGFQGDARELESDIKSQIDGFEGFEKQKDTIEGYEKRMQDSKAKINDLTERLERARSRVQRLEKREGEWQATVSRRIKMMWIIFVTIGALVVGILIANSFRLAEVHEGRADSTDYSPMLSSPGVAESVKDVLHQIYDNITSQVEATEHLSSSSKVDVKTKGVKEMEKDEEVEEEEDPRLSIFEEL</sequence>
<feature type="compositionally biased region" description="Basic and acidic residues" evidence="2">
    <location>
        <begin position="90"/>
        <end position="103"/>
    </location>
</feature>
<name>A0A9P4TWC0_9PEZI</name>
<comment type="caution">
    <text evidence="4">The sequence shown here is derived from an EMBL/GenBank/DDBJ whole genome shotgun (WGS) entry which is preliminary data.</text>
</comment>
<feature type="compositionally biased region" description="Acidic residues" evidence="2">
    <location>
        <begin position="346"/>
        <end position="355"/>
    </location>
</feature>
<reference evidence="4" key="1">
    <citation type="journal article" date="2020" name="Stud. Mycol.">
        <title>101 Dothideomycetes genomes: a test case for predicting lifestyles and emergence of pathogens.</title>
        <authorList>
            <person name="Haridas S."/>
            <person name="Albert R."/>
            <person name="Binder M."/>
            <person name="Bloem J."/>
            <person name="Labutti K."/>
            <person name="Salamov A."/>
            <person name="Andreopoulos B."/>
            <person name="Baker S."/>
            <person name="Barry K."/>
            <person name="Bills G."/>
            <person name="Bluhm B."/>
            <person name="Cannon C."/>
            <person name="Castanera R."/>
            <person name="Culley D."/>
            <person name="Daum C."/>
            <person name="Ezra D."/>
            <person name="Gonzalez J."/>
            <person name="Henrissat B."/>
            <person name="Kuo A."/>
            <person name="Liang C."/>
            <person name="Lipzen A."/>
            <person name="Lutzoni F."/>
            <person name="Magnuson J."/>
            <person name="Mondo S."/>
            <person name="Nolan M."/>
            <person name="Ohm R."/>
            <person name="Pangilinan J."/>
            <person name="Park H.-J."/>
            <person name="Ramirez L."/>
            <person name="Alfaro M."/>
            <person name="Sun H."/>
            <person name="Tritt A."/>
            <person name="Yoshinaga Y."/>
            <person name="Zwiers L.-H."/>
            <person name="Turgeon B."/>
            <person name="Goodwin S."/>
            <person name="Spatafora J."/>
            <person name="Crous P."/>
            <person name="Grigoriev I."/>
        </authorList>
    </citation>
    <scope>NUCLEOTIDE SEQUENCE</scope>
    <source>
        <strain evidence="4">CBS 130266</strain>
    </source>
</reference>
<feature type="transmembrane region" description="Helical" evidence="3">
    <location>
        <begin position="258"/>
        <end position="279"/>
    </location>
</feature>
<keyword evidence="3" id="KW-0472">Membrane</keyword>
<keyword evidence="1" id="KW-0175">Coiled coil</keyword>
<evidence type="ECO:0000256" key="1">
    <source>
        <dbReference type="SAM" id="Coils"/>
    </source>
</evidence>
<feature type="compositionally biased region" description="Polar residues" evidence="2">
    <location>
        <begin position="22"/>
        <end position="31"/>
    </location>
</feature>
<keyword evidence="5" id="KW-1185">Reference proteome</keyword>
<dbReference type="Proteomes" id="UP000800235">
    <property type="component" value="Unassembled WGS sequence"/>
</dbReference>
<feature type="region of interest" description="Disordered" evidence="2">
    <location>
        <begin position="329"/>
        <end position="364"/>
    </location>
</feature>
<feature type="coiled-coil region" evidence="1">
    <location>
        <begin position="203"/>
        <end position="251"/>
    </location>
</feature>
<accession>A0A9P4TWC0</accession>
<keyword evidence="3" id="KW-1133">Transmembrane helix</keyword>
<keyword evidence="3" id="KW-0812">Transmembrane</keyword>
<evidence type="ECO:0000256" key="2">
    <source>
        <dbReference type="SAM" id="MobiDB-lite"/>
    </source>
</evidence>
<feature type="region of interest" description="Disordered" evidence="2">
    <location>
        <begin position="1"/>
        <end position="111"/>
    </location>
</feature>
<organism evidence="4 5">
    <name type="scientific">Tothia fuscella</name>
    <dbReference type="NCBI Taxonomy" id="1048955"/>
    <lineage>
        <taxon>Eukaryota</taxon>
        <taxon>Fungi</taxon>
        <taxon>Dikarya</taxon>
        <taxon>Ascomycota</taxon>
        <taxon>Pezizomycotina</taxon>
        <taxon>Dothideomycetes</taxon>
        <taxon>Pleosporomycetidae</taxon>
        <taxon>Venturiales</taxon>
        <taxon>Cylindrosympodiaceae</taxon>
        <taxon>Tothia</taxon>
    </lineage>
</organism>
<proteinExistence type="predicted"/>
<dbReference type="OrthoDB" id="5419542at2759"/>
<feature type="compositionally biased region" description="Basic and acidic residues" evidence="2">
    <location>
        <begin position="334"/>
        <end position="345"/>
    </location>
</feature>
<protein>
    <submittedName>
        <fullName evidence="4">Uncharacterized protein</fullName>
    </submittedName>
</protein>
<evidence type="ECO:0000256" key="3">
    <source>
        <dbReference type="SAM" id="Phobius"/>
    </source>
</evidence>
<feature type="compositionally biased region" description="Basic residues" evidence="2">
    <location>
        <begin position="43"/>
        <end position="60"/>
    </location>
</feature>
<evidence type="ECO:0000313" key="4">
    <source>
        <dbReference type="EMBL" id="KAF2426460.1"/>
    </source>
</evidence>
<dbReference type="AlphaFoldDB" id="A0A9P4TWC0"/>